<dbReference type="PANTHER" id="PTHR10963:SF55">
    <property type="entry name" value="GLYCOSIDE HYDROLASE FAMILY 16 PROTEIN"/>
    <property type="match status" value="1"/>
</dbReference>
<dbReference type="InterPro" id="IPR013320">
    <property type="entry name" value="ConA-like_dom_sf"/>
</dbReference>
<accession>A0ABS7XVI3</accession>
<dbReference type="InterPro" id="IPR000757">
    <property type="entry name" value="Beta-glucanase-like"/>
</dbReference>
<feature type="domain" description="GH16" evidence="2">
    <location>
        <begin position="27"/>
        <end position="287"/>
    </location>
</feature>
<evidence type="ECO:0000259" key="2">
    <source>
        <dbReference type="PROSITE" id="PS51762"/>
    </source>
</evidence>
<dbReference type="RefSeq" id="WP_224530543.1">
    <property type="nucleotide sequence ID" value="NZ_JAIUJR010000009.1"/>
</dbReference>
<evidence type="ECO:0000256" key="1">
    <source>
        <dbReference type="ARBA" id="ARBA00006865"/>
    </source>
</evidence>
<dbReference type="PROSITE" id="PS51762">
    <property type="entry name" value="GH16_2"/>
    <property type="match status" value="1"/>
</dbReference>
<proteinExistence type="inferred from homology"/>
<dbReference type="Proteomes" id="UP001198901">
    <property type="component" value="Unassembled WGS sequence"/>
</dbReference>
<dbReference type="CDD" id="cd08023">
    <property type="entry name" value="GH16_laminarinase_like"/>
    <property type="match status" value="1"/>
</dbReference>
<protein>
    <submittedName>
        <fullName evidence="3">Glycoside hydrolase family 16 protein</fullName>
    </submittedName>
</protein>
<reference evidence="4" key="1">
    <citation type="submission" date="2023-07" db="EMBL/GenBank/DDBJ databases">
        <authorList>
            <person name="Yue Y."/>
        </authorList>
    </citation>
    <scope>NUCLEOTIDE SEQUENCE [LARGE SCALE GENOMIC DNA]</scope>
    <source>
        <strain evidence="4">D23</strain>
    </source>
</reference>
<dbReference type="PANTHER" id="PTHR10963">
    <property type="entry name" value="GLYCOSYL HYDROLASE-RELATED"/>
    <property type="match status" value="1"/>
</dbReference>
<dbReference type="EMBL" id="JAIUJR010000009">
    <property type="protein sequence ID" value="MCA0133499.1"/>
    <property type="molecule type" value="Genomic_DNA"/>
</dbReference>
<dbReference type="Gene3D" id="2.60.120.200">
    <property type="match status" value="1"/>
</dbReference>
<dbReference type="InterPro" id="IPR050546">
    <property type="entry name" value="Glycosyl_Hydrlase_16"/>
</dbReference>
<organism evidence="3 4">
    <name type="scientific">Winogradskyella alexanderae</name>
    <dbReference type="NCBI Taxonomy" id="2877123"/>
    <lineage>
        <taxon>Bacteria</taxon>
        <taxon>Pseudomonadati</taxon>
        <taxon>Bacteroidota</taxon>
        <taxon>Flavobacteriia</taxon>
        <taxon>Flavobacteriales</taxon>
        <taxon>Flavobacteriaceae</taxon>
        <taxon>Winogradskyella</taxon>
    </lineage>
</organism>
<evidence type="ECO:0000313" key="3">
    <source>
        <dbReference type="EMBL" id="MCA0133499.1"/>
    </source>
</evidence>
<sequence>MKNASYALVISIASLVLSCADGSKASFKSSGNFISQVTDTDQWKLVWSDEFVIDSINTKNWNYQVLPAGQFNGEWQSYTSSSSNAYIENECLVIEAVHESETHGFNQYTSARLNTANKQSWQYGKIEARIKLPKGKGIWPAFWMLGANINENGGDTPWPFCGEIDILELYGTKNDAVVEANLHYADQNDSHTMMGAVPYKLKEGIFADNFHVFGLEWDKNNISWFVDGKKYTSTSITSEERSEFHNEFFILLNLAVGGNYAGRPDETTSFPQKMLVDWVRVYQKNIDN</sequence>
<dbReference type="PROSITE" id="PS51257">
    <property type="entry name" value="PROKAR_LIPOPROTEIN"/>
    <property type="match status" value="1"/>
</dbReference>
<comment type="caution">
    <text evidence="3">The sequence shown here is derived from an EMBL/GenBank/DDBJ whole genome shotgun (WGS) entry which is preliminary data.</text>
</comment>
<comment type="similarity">
    <text evidence="1">Belongs to the glycosyl hydrolase 16 family.</text>
</comment>
<name>A0ABS7XVI3_9FLAO</name>
<keyword evidence="4" id="KW-1185">Reference proteome</keyword>
<evidence type="ECO:0000313" key="4">
    <source>
        <dbReference type="Proteomes" id="UP001198901"/>
    </source>
</evidence>
<gene>
    <name evidence="3" type="ORF">LBU54_12960</name>
</gene>
<dbReference type="SUPFAM" id="SSF49899">
    <property type="entry name" value="Concanavalin A-like lectins/glucanases"/>
    <property type="match status" value="1"/>
</dbReference>
<keyword evidence="3" id="KW-0378">Hydrolase</keyword>
<dbReference type="GO" id="GO:0016787">
    <property type="term" value="F:hydrolase activity"/>
    <property type="evidence" value="ECO:0007669"/>
    <property type="project" value="UniProtKB-KW"/>
</dbReference>
<dbReference type="Pfam" id="PF00722">
    <property type="entry name" value="Glyco_hydro_16"/>
    <property type="match status" value="1"/>
</dbReference>